<dbReference type="Pfam" id="PF07818">
    <property type="entry name" value="HCNGP"/>
    <property type="match status" value="1"/>
</dbReference>
<accession>A0AAN8X4U5</accession>
<dbReference type="EMBL" id="JAXCGZ010009765">
    <property type="protein sequence ID" value="KAK7076241.1"/>
    <property type="molecule type" value="Genomic_DNA"/>
</dbReference>
<dbReference type="PANTHER" id="PTHR13464">
    <property type="entry name" value="TRANSCRIPTIONAL REGULATOR PROTEIN HCNGP"/>
    <property type="match status" value="1"/>
</dbReference>
<organism evidence="2 3">
    <name type="scientific">Halocaridina rubra</name>
    <name type="common">Hawaiian red shrimp</name>
    <dbReference type="NCBI Taxonomy" id="373956"/>
    <lineage>
        <taxon>Eukaryota</taxon>
        <taxon>Metazoa</taxon>
        <taxon>Ecdysozoa</taxon>
        <taxon>Arthropoda</taxon>
        <taxon>Crustacea</taxon>
        <taxon>Multicrustacea</taxon>
        <taxon>Malacostraca</taxon>
        <taxon>Eumalacostraca</taxon>
        <taxon>Eucarida</taxon>
        <taxon>Decapoda</taxon>
        <taxon>Pleocyemata</taxon>
        <taxon>Caridea</taxon>
        <taxon>Atyoidea</taxon>
        <taxon>Atyidae</taxon>
        <taxon>Halocaridina</taxon>
    </lineage>
</organism>
<dbReference type="GO" id="GO:0005634">
    <property type="term" value="C:nucleus"/>
    <property type="evidence" value="ECO:0007669"/>
    <property type="project" value="TreeGrafter"/>
</dbReference>
<feature type="non-terminal residue" evidence="2">
    <location>
        <position position="188"/>
    </location>
</feature>
<sequence>MSLDQLTANYTDSEGEDDDRTSIDDSSRRSTPMITRINELKDEGSRKETPLSTRSAESGTNTPVKKVSRLVSYANEDDDDEGDDPDRDEQEEEPDEELNSEPMDTGSDEGEEEKSRAKVIGVKLPPPPPGKCLSHLQEKVIRFMNEVQRGNKDYNAMYQSKKEFRNPGIYEKLIELLQLDELGSNYPL</sequence>
<feature type="compositionally biased region" description="Polar residues" evidence="1">
    <location>
        <begin position="1"/>
        <end position="12"/>
    </location>
</feature>
<protein>
    <submittedName>
        <fullName evidence="2">SAP30-binding protein</fullName>
    </submittedName>
</protein>
<proteinExistence type="predicted"/>
<comment type="caution">
    <text evidence="2">The sequence shown here is derived from an EMBL/GenBank/DDBJ whole genome shotgun (WGS) entry which is preliminary data.</text>
</comment>
<dbReference type="GO" id="GO:0006355">
    <property type="term" value="P:regulation of DNA-templated transcription"/>
    <property type="evidence" value="ECO:0007669"/>
    <property type="project" value="InterPro"/>
</dbReference>
<name>A0AAN8X4U5_HALRR</name>
<evidence type="ECO:0000313" key="3">
    <source>
        <dbReference type="Proteomes" id="UP001381693"/>
    </source>
</evidence>
<feature type="compositionally biased region" description="Polar residues" evidence="1">
    <location>
        <begin position="50"/>
        <end position="63"/>
    </location>
</feature>
<gene>
    <name evidence="2" type="primary">SAP30BP_1</name>
    <name evidence="2" type="ORF">SK128_017009</name>
</gene>
<dbReference type="Proteomes" id="UP001381693">
    <property type="component" value="Unassembled WGS sequence"/>
</dbReference>
<dbReference type="InterPro" id="IPR012479">
    <property type="entry name" value="SAP30BP"/>
</dbReference>
<evidence type="ECO:0000256" key="1">
    <source>
        <dbReference type="SAM" id="MobiDB-lite"/>
    </source>
</evidence>
<evidence type="ECO:0000313" key="2">
    <source>
        <dbReference type="EMBL" id="KAK7076241.1"/>
    </source>
</evidence>
<feature type="compositionally biased region" description="Basic and acidic residues" evidence="1">
    <location>
        <begin position="38"/>
        <end position="49"/>
    </location>
</feature>
<feature type="region of interest" description="Disordered" evidence="1">
    <location>
        <begin position="1"/>
        <end position="131"/>
    </location>
</feature>
<dbReference type="PANTHER" id="PTHR13464:SF0">
    <property type="entry name" value="SAP30-BINDING PROTEIN"/>
    <property type="match status" value="1"/>
</dbReference>
<dbReference type="AlphaFoldDB" id="A0AAN8X4U5"/>
<keyword evidence="3" id="KW-1185">Reference proteome</keyword>
<feature type="compositionally biased region" description="Acidic residues" evidence="1">
    <location>
        <begin position="75"/>
        <end position="99"/>
    </location>
</feature>
<reference evidence="2 3" key="1">
    <citation type="submission" date="2023-11" db="EMBL/GenBank/DDBJ databases">
        <title>Halocaridina rubra genome assembly.</title>
        <authorList>
            <person name="Smith C."/>
        </authorList>
    </citation>
    <scope>NUCLEOTIDE SEQUENCE [LARGE SCALE GENOMIC DNA]</scope>
    <source>
        <strain evidence="2">EP-1</strain>
        <tissue evidence="2">Whole</tissue>
    </source>
</reference>